<evidence type="ECO:0000256" key="6">
    <source>
        <dbReference type="RuleBase" id="RU367087"/>
    </source>
</evidence>
<sequence>MDSSTSKAVRPTIERKRARKALQHRQPYFCGNYHGYYNKRKKTATNDDSRLALFKRDWLEGRNILDIGCNSGDLTIAIARKFQPKTTLGIDIDPVLIRRANERIKKDVETKDYENIRFETEDWMAETDVGQKFDTICLFSVSKWIHLHHGDEGIKRCFRKIYECLNDNGIFLFEPQEYKSYKKYKKISETTLENYNNIKFRPEHFHKYLMNELGFRIFQKLGRSESSTEANNFKDVFEVRPQKNLSGPNGHGPVDFAGVRKPPGNIDLRRTAKTVGVAEVKKDNFVKGVTQCAVQLESSLSNRKRKANELEENPTVGKVFGIVTDAGKFYFMECSLDEQERPAFKLSKPVIVAYDDVDMEDKIKRVFSHIVWLLEEIQKADELEGGNKRVKVN</sequence>
<dbReference type="Pfam" id="PF06325">
    <property type="entry name" value="PrmA"/>
    <property type="match status" value="1"/>
</dbReference>
<dbReference type="CDD" id="cd02440">
    <property type="entry name" value="AdoMet_MTases"/>
    <property type="match status" value="1"/>
</dbReference>
<evidence type="ECO:0000313" key="9">
    <source>
        <dbReference type="Proteomes" id="UP000789739"/>
    </source>
</evidence>
<keyword evidence="2 6" id="KW-0489">Methyltransferase</keyword>
<proteinExistence type="inferred from homology"/>
<dbReference type="GO" id="GO:0017069">
    <property type="term" value="F:snRNA binding"/>
    <property type="evidence" value="ECO:0007669"/>
    <property type="project" value="TreeGrafter"/>
</dbReference>
<accession>A0A9N8VT08</accession>
<keyword evidence="3 6" id="KW-0808">Transferase</keyword>
<dbReference type="Gene3D" id="3.40.50.150">
    <property type="entry name" value="Vaccinia Virus protein VP39"/>
    <property type="match status" value="1"/>
</dbReference>
<evidence type="ECO:0000256" key="5">
    <source>
        <dbReference type="PROSITE-ProRule" id="PRU00848"/>
    </source>
</evidence>
<dbReference type="InterPro" id="IPR029063">
    <property type="entry name" value="SAM-dependent_MTases_sf"/>
</dbReference>
<keyword evidence="9" id="KW-1185">Reference proteome</keyword>
<evidence type="ECO:0000256" key="1">
    <source>
        <dbReference type="ARBA" id="ARBA00008361"/>
    </source>
</evidence>
<dbReference type="GO" id="GO:0008171">
    <property type="term" value="F:O-methyltransferase activity"/>
    <property type="evidence" value="ECO:0007669"/>
    <property type="project" value="UniProtKB-UniRule"/>
</dbReference>
<gene>
    <name evidence="8" type="ORF">PBRASI_LOCUS701</name>
</gene>
<dbReference type="Proteomes" id="UP000789739">
    <property type="component" value="Unassembled WGS sequence"/>
</dbReference>
<dbReference type="PROSITE" id="PS51515">
    <property type="entry name" value="BIN3_SAM"/>
    <property type="match status" value="1"/>
</dbReference>
<dbReference type="GO" id="GO:0040031">
    <property type="term" value="P:snRNA modification"/>
    <property type="evidence" value="ECO:0007669"/>
    <property type="project" value="TreeGrafter"/>
</dbReference>
<dbReference type="SUPFAM" id="SSF53335">
    <property type="entry name" value="S-adenosyl-L-methionine-dependent methyltransferases"/>
    <property type="match status" value="1"/>
</dbReference>
<evidence type="ECO:0000313" key="8">
    <source>
        <dbReference type="EMBL" id="CAG8463294.1"/>
    </source>
</evidence>
<evidence type="ECO:0000256" key="3">
    <source>
        <dbReference type="ARBA" id="ARBA00022679"/>
    </source>
</evidence>
<name>A0A9N8VT08_9GLOM</name>
<dbReference type="AlphaFoldDB" id="A0A9N8VT08"/>
<feature type="domain" description="Bin3-type SAM" evidence="7">
    <location>
        <begin position="48"/>
        <end position="243"/>
    </location>
</feature>
<dbReference type="EC" id="2.1.1.-" evidence="6"/>
<dbReference type="InterPro" id="IPR039772">
    <property type="entry name" value="Bin3-like"/>
</dbReference>
<dbReference type="PANTHER" id="PTHR12315:SF0">
    <property type="entry name" value="7SK SNRNA METHYLPHOSPHATE CAPPING ENZYME"/>
    <property type="match status" value="1"/>
</dbReference>
<dbReference type="PANTHER" id="PTHR12315">
    <property type="entry name" value="BICOID-INTERACTING PROTEIN RELATED"/>
    <property type="match status" value="1"/>
</dbReference>
<protein>
    <recommendedName>
        <fullName evidence="6">RNA methyltransferase</fullName>
        <ecNumber evidence="6">2.1.1.-</ecNumber>
    </recommendedName>
</protein>
<reference evidence="8" key="1">
    <citation type="submission" date="2021-06" db="EMBL/GenBank/DDBJ databases">
        <authorList>
            <person name="Kallberg Y."/>
            <person name="Tangrot J."/>
            <person name="Rosling A."/>
        </authorList>
    </citation>
    <scope>NUCLEOTIDE SEQUENCE</scope>
    <source>
        <strain evidence="8">BR232B</strain>
    </source>
</reference>
<dbReference type="Pfam" id="PF06859">
    <property type="entry name" value="Bin3"/>
    <property type="match status" value="1"/>
</dbReference>
<evidence type="ECO:0000259" key="7">
    <source>
        <dbReference type="PROSITE" id="PS51515"/>
    </source>
</evidence>
<dbReference type="GO" id="GO:0008176">
    <property type="term" value="F:tRNA (guanine(46)-N7)-methyltransferase activity"/>
    <property type="evidence" value="ECO:0007669"/>
    <property type="project" value="UniProtKB-EC"/>
</dbReference>
<evidence type="ECO:0000256" key="4">
    <source>
        <dbReference type="ARBA" id="ARBA00022691"/>
    </source>
</evidence>
<evidence type="ECO:0000256" key="2">
    <source>
        <dbReference type="ARBA" id="ARBA00022603"/>
    </source>
</evidence>
<organism evidence="8 9">
    <name type="scientific">Paraglomus brasilianum</name>
    <dbReference type="NCBI Taxonomy" id="144538"/>
    <lineage>
        <taxon>Eukaryota</taxon>
        <taxon>Fungi</taxon>
        <taxon>Fungi incertae sedis</taxon>
        <taxon>Mucoromycota</taxon>
        <taxon>Glomeromycotina</taxon>
        <taxon>Glomeromycetes</taxon>
        <taxon>Paraglomerales</taxon>
        <taxon>Paraglomeraceae</taxon>
        <taxon>Paraglomus</taxon>
    </lineage>
</organism>
<comment type="caution">
    <text evidence="8">The sequence shown here is derived from an EMBL/GenBank/DDBJ whole genome shotgun (WGS) entry which is preliminary data.</text>
</comment>
<keyword evidence="4 5" id="KW-0949">S-adenosyl-L-methionine</keyword>
<dbReference type="InterPro" id="IPR024160">
    <property type="entry name" value="BIN3_SAM-bd_dom"/>
</dbReference>
<comment type="similarity">
    <text evidence="1 6">Belongs to the methyltransferase superfamily.</text>
</comment>
<dbReference type="EMBL" id="CAJVPI010000037">
    <property type="protein sequence ID" value="CAG8463294.1"/>
    <property type="molecule type" value="Genomic_DNA"/>
</dbReference>
<dbReference type="OrthoDB" id="540004at2759"/>
<dbReference type="InterPro" id="IPR010675">
    <property type="entry name" value="Bin3_C"/>
</dbReference>